<proteinExistence type="predicted"/>
<sequence length="160" mass="18319">MSIYLVASPSSIDEIIESQTDIGFCNLAKSYDGKYGVYELDKRLDFNSQELTYLSKDQEEKIEKLKISNPVILGMVRDEMLVEKYISRSKFLADYFENVSYFLGQGIKSIRVKCLIDIADFEKGELCWGAVNIENGKKTVEVLSDDYFLYETDGNDVEII</sequence>
<reference evidence="1 2" key="1">
    <citation type="submission" date="2022-10" db="EMBL/GenBank/DDBJ databases">
        <title>Aestuariibacter sp. AA17 isolated from Montipora capitata coral fragment.</title>
        <authorList>
            <person name="Emsley S.A."/>
            <person name="Pfannmuller K.M."/>
            <person name="Loughran R.M."/>
            <person name="Shlafstein M."/>
            <person name="Papke E."/>
            <person name="Saw J.H."/>
            <person name="Ushijima B."/>
            <person name="Videau P."/>
        </authorList>
    </citation>
    <scope>NUCLEOTIDE SEQUENCE [LARGE SCALE GENOMIC DNA]</scope>
    <source>
        <strain evidence="1 2">AA17</strain>
    </source>
</reference>
<protein>
    <submittedName>
        <fullName evidence="1">Uncharacterized protein</fullName>
    </submittedName>
</protein>
<organism evidence="1 2">
    <name type="scientific">Fluctibacter corallii</name>
    <dbReference type="NCBI Taxonomy" id="2984329"/>
    <lineage>
        <taxon>Bacteria</taxon>
        <taxon>Pseudomonadati</taxon>
        <taxon>Pseudomonadota</taxon>
        <taxon>Gammaproteobacteria</taxon>
        <taxon>Alteromonadales</taxon>
        <taxon>Alteromonadaceae</taxon>
        <taxon>Fluctibacter</taxon>
    </lineage>
</organism>
<gene>
    <name evidence="1" type="ORF">OE749_12455</name>
</gene>
<name>A0ABT3AA03_9ALTE</name>
<evidence type="ECO:0000313" key="2">
    <source>
        <dbReference type="Proteomes" id="UP001652504"/>
    </source>
</evidence>
<keyword evidence="2" id="KW-1185">Reference proteome</keyword>
<comment type="caution">
    <text evidence="1">The sequence shown here is derived from an EMBL/GenBank/DDBJ whole genome shotgun (WGS) entry which is preliminary data.</text>
</comment>
<dbReference type="EMBL" id="JAOWKX010000006">
    <property type="protein sequence ID" value="MCV2885507.1"/>
    <property type="molecule type" value="Genomic_DNA"/>
</dbReference>
<accession>A0ABT3AA03</accession>
<evidence type="ECO:0000313" key="1">
    <source>
        <dbReference type="EMBL" id="MCV2885507.1"/>
    </source>
</evidence>
<dbReference type="Proteomes" id="UP001652504">
    <property type="component" value="Unassembled WGS sequence"/>
</dbReference>
<dbReference type="RefSeq" id="WP_263712795.1">
    <property type="nucleotide sequence ID" value="NZ_JAOWKX010000006.1"/>
</dbReference>